<dbReference type="AlphaFoldDB" id="B8M8H0"/>
<dbReference type="HOGENOM" id="CLU_152044_1_0_1"/>
<feature type="region of interest" description="Disordered" evidence="1">
    <location>
        <begin position="67"/>
        <end position="99"/>
    </location>
</feature>
<dbReference type="OrthoDB" id="5235678at2759"/>
<organism evidence="2 3">
    <name type="scientific">Talaromyces stipitatus (strain ATCC 10500 / CBS 375.48 / QM 6759 / NRRL 1006)</name>
    <name type="common">Penicillium stipitatum</name>
    <dbReference type="NCBI Taxonomy" id="441959"/>
    <lineage>
        <taxon>Eukaryota</taxon>
        <taxon>Fungi</taxon>
        <taxon>Dikarya</taxon>
        <taxon>Ascomycota</taxon>
        <taxon>Pezizomycotina</taxon>
        <taxon>Eurotiomycetes</taxon>
        <taxon>Eurotiomycetidae</taxon>
        <taxon>Eurotiales</taxon>
        <taxon>Trichocomaceae</taxon>
        <taxon>Talaromyces</taxon>
        <taxon>Talaromyces sect. Talaromyces</taxon>
    </lineage>
</organism>
<reference evidence="3" key="1">
    <citation type="journal article" date="2015" name="Genome Announc.">
        <title>Genome sequence of the AIDS-associated pathogen Penicillium marneffei (ATCC18224) and its near taxonomic relative Talaromyces stipitatus (ATCC10500).</title>
        <authorList>
            <person name="Nierman W.C."/>
            <person name="Fedorova-Abrams N.D."/>
            <person name="Andrianopoulos A."/>
        </authorList>
    </citation>
    <scope>NUCLEOTIDE SEQUENCE [LARGE SCALE GENOMIC DNA]</scope>
    <source>
        <strain evidence="3">ATCC 10500 / CBS 375.48 / QM 6759 / NRRL 1006</strain>
    </source>
</reference>
<evidence type="ECO:0000313" key="2">
    <source>
        <dbReference type="EMBL" id="EED20483.1"/>
    </source>
</evidence>
<dbReference type="RefSeq" id="XP_002480917.1">
    <property type="nucleotide sequence ID" value="XM_002480872.1"/>
</dbReference>
<dbReference type="VEuPathDB" id="FungiDB:TSTA_037040"/>
<dbReference type="GeneID" id="8100550"/>
<proteinExistence type="predicted"/>
<accession>B8M8H0</accession>
<dbReference type="eggNOG" id="ENOG502SRBG">
    <property type="taxonomic scope" value="Eukaryota"/>
</dbReference>
<dbReference type="InParanoid" id="B8M8H0"/>
<feature type="compositionally biased region" description="Basic and acidic residues" evidence="1">
    <location>
        <begin position="67"/>
        <end position="78"/>
    </location>
</feature>
<keyword evidence="3" id="KW-1185">Reference proteome</keyword>
<dbReference type="Proteomes" id="UP000001745">
    <property type="component" value="Unassembled WGS sequence"/>
</dbReference>
<dbReference type="OMA" id="GEHISTK"/>
<sequence length="99" mass="10950">MAPNKIISSQLIKTVANHGKNIKVKYATKTETWERTFLASSVQDDFSKAIEKTDDIPSGATTAILAEKEHPSSSDSKSHFTTVFENDDGEHISTKHVYP</sequence>
<gene>
    <name evidence="2" type="ORF">TSTA_037040</name>
</gene>
<dbReference type="EMBL" id="EQ962654">
    <property type="protein sequence ID" value="EED20483.1"/>
    <property type="molecule type" value="Genomic_DNA"/>
</dbReference>
<evidence type="ECO:0000256" key="1">
    <source>
        <dbReference type="SAM" id="MobiDB-lite"/>
    </source>
</evidence>
<protein>
    <submittedName>
        <fullName evidence="2">Uncharacterized protein</fullName>
    </submittedName>
</protein>
<dbReference type="PhylomeDB" id="B8M8H0"/>
<evidence type="ECO:0000313" key="3">
    <source>
        <dbReference type="Proteomes" id="UP000001745"/>
    </source>
</evidence>
<name>B8M8H0_TALSN</name>